<accession>A0ACB9FI86</accession>
<name>A0ACB9FI86_ARCLA</name>
<protein>
    <submittedName>
        <fullName evidence="1">Uncharacterized protein</fullName>
    </submittedName>
</protein>
<sequence length="1347" mass="152733">MDSLLKAQIHDKMKPGIGYNNTPPPYNNNYISPTSDLLETKEKKDLSEEAFKIDPLDEVVVKDLTEKEASEIRNNAVSKEIPLENNIITNEGCGKIWVKSKEIEKTKGKDNKVHYKQTTVVNPGPCKQCASNKSESLNSGIKRGNQRNWNNQWAQKQGVDLNKIIRPKPCFICGKLNHLAKYCFFNPINQQMNFQRFVQKPVGYRKAGKKHVEKKSVETKGPMKKKVLKESIKIWVAKSTKTVSTADRDSAARSITAATSVSTAENFNTANTVTTSNKVSTAKHGNQQLKGKSIWHVDSGCSRHMTGNMSCLQNFKHINRGHVAFGDNLTGGKISGKGNVTKGFKVVDESMILLRTPRKDSVYCLDMDNVDSDSSLNCLVSKASVDESSLWHRRMCHMNFKTMNKLVKNNLVRGLPSKVFSCDDHCVACLKGKQHKTSHKTKEINTISSCLQLLHMDLFGPTNVMSIGKKSYCLVIVDDYSRFSWVYFLRTKDETSGLIKSFILRIENQTNQKVKVIRSDNGSEFKNLDLNTFCEEKGIERQYSAPRTPQQNGVAERRNRTLIQAARSLLADSKLPITFWAEAVNTACYDQNRVLVVKPKNKTPYELLNKRKPFIGFFKPFRCPCTILNTKSHLGKFDSKADDGFLVGYSSQSKAYRVFNSSSRIIEESDNVKCNENTPNLIGSGPQWLFDIDSLTNSFGFSSDDYAGSGSGGSGTTQVQDSISQSVIFPIPTVDSVEDCEKEPSTGPNQSEEESRDEENQENQEPEVAAENTSVELNDSNLEVGLNEEPSHHTRIQKNHPPQLVIGDISSPMMTRNQSRLQEMQDQQHTVLSCFLSQLEPKKAHDAMKESSWIEAMQEELLQFKLQDVWDLVDLPKGQRAIGTKWVFRNKRDERGIVIRNKARLVAQGYTQEEGIDYEEVFAPVARIEAIRLFLAYASYMKFKVYQMDVKSAFLYGSIEEEVYVCQPPGFENPSYPDRVYKLKKALYGLHQAPRAWYDTLSSYLLENGFERGVIDKTLFIKRKKKDILLVQIYVDDIIFGSTRDNMCKEFEELMHQRFKMSSMGELTFFLGLQVQQKSDGIFISQSKYVQDILTKFGFSDSKPASTPMETHKQITADLEGEDMDVHHYRSMIGSLMYLTASRPNIMFPVCVYARFQVRPKQSHYQVVKRIFRYLKGQPRLGLWYPHDSSFDLLAYSDSNLGGANLDRKSTFGGCQLLGARLVSWQCKKQTTVSTSTTEAEYIAAASCCSQVLWIQNQMLDYGVTFLHTPIFIDNSSAISIVNNPVKHSKTKHIEIRYHFIRDCNEKKLIQVVKVHTDNQFADLFTKAFDVGRFTFLVTSVGMINSE</sequence>
<proteinExistence type="predicted"/>
<evidence type="ECO:0000313" key="2">
    <source>
        <dbReference type="Proteomes" id="UP001055879"/>
    </source>
</evidence>
<dbReference type="EMBL" id="CM042047">
    <property type="protein sequence ID" value="KAI3770850.1"/>
    <property type="molecule type" value="Genomic_DNA"/>
</dbReference>
<comment type="caution">
    <text evidence="1">The sequence shown here is derived from an EMBL/GenBank/DDBJ whole genome shotgun (WGS) entry which is preliminary data.</text>
</comment>
<reference evidence="2" key="1">
    <citation type="journal article" date="2022" name="Mol. Ecol. Resour.">
        <title>The genomes of chicory, endive, great burdock and yacon provide insights into Asteraceae palaeo-polyploidization history and plant inulin production.</title>
        <authorList>
            <person name="Fan W."/>
            <person name="Wang S."/>
            <person name="Wang H."/>
            <person name="Wang A."/>
            <person name="Jiang F."/>
            <person name="Liu H."/>
            <person name="Zhao H."/>
            <person name="Xu D."/>
            <person name="Zhang Y."/>
        </authorList>
    </citation>
    <scope>NUCLEOTIDE SEQUENCE [LARGE SCALE GENOMIC DNA]</scope>
    <source>
        <strain evidence="2">cv. Niubang</strain>
    </source>
</reference>
<gene>
    <name evidence="1" type="ORF">L6452_01997</name>
</gene>
<evidence type="ECO:0000313" key="1">
    <source>
        <dbReference type="EMBL" id="KAI3770850.1"/>
    </source>
</evidence>
<organism evidence="1 2">
    <name type="scientific">Arctium lappa</name>
    <name type="common">Greater burdock</name>
    <name type="synonym">Lappa major</name>
    <dbReference type="NCBI Taxonomy" id="4217"/>
    <lineage>
        <taxon>Eukaryota</taxon>
        <taxon>Viridiplantae</taxon>
        <taxon>Streptophyta</taxon>
        <taxon>Embryophyta</taxon>
        <taxon>Tracheophyta</taxon>
        <taxon>Spermatophyta</taxon>
        <taxon>Magnoliopsida</taxon>
        <taxon>eudicotyledons</taxon>
        <taxon>Gunneridae</taxon>
        <taxon>Pentapetalae</taxon>
        <taxon>asterids</taxon>
        <taxon>campanulids</taxon>
        <taxon>Asterales</taxon>
        <taxon>Asteraceae</taxon>
        <taxon>Carduoideae</taxon>
        <taxon>Cardueae</taxon>
        <taxon>Arctiinae</taxon>
        <taxon>Arctium</taxon>
    </lineage>
</organism>
<dbReference type="Proteomes" id="UP001055879">
    <property type="component" value="Linkage Group LG01"/>
</dbReference>
<reference evidence="1 2" key="2">
    <citation type="journal article" date="2022" name="Mol. Ecol. Resour.">
        <title>The genomes of chicory, endive, great burdock and yacon provide insights into Asteraceae paleo-polyploidization history and plant inulin production.</title>
        <authorList>
            <person name="Fan W."/>
            <person name="Wang S."/>
            <person name="Wang H."/>
            <person name="Wang A."/>
            <person name="Jiang F."/>
            <person name="Liu H."/>
            <person name="Zhao H."/>
            <person name="Xu D."/>
            <person name="Zhang Y."/>
        </authorList>
    </citation>
    <scope>NUCLEOTIDE SEQUENCE [LARGE SCALE GENOMIC DNA]</scope>
    <source>
        <strain evidence="2">cv. Niubang</strain>
    </source>
</reference>
<keyword evidence="2" id="KW-1185">Reference proteome</keyword>